<dbReference type="SUPFAM" id="SSF161098">
    <property type="entry name" value="MetI-like"/>
    <property type="match status" value="1"/>
</dbReference>
<dbReference type="PANTHER" id="PTHR30151:SF0">
    <property type="entry name" value="ABC TRANSPORTER PERMEASE PROTEIN MJ0413-RELATED"/>
    <property type="match status" value="1"/>
</dbReference>
<keyword evidence="5 7" id="KW-1133">Transmembrane helix</keyword>
<evidence type="ECO:0000313" key="10">
    <source>
        <dbReference type="Proteomes" id="UP000050961"/>
    </source>
</evidence>
<dbReference type="GO" id="GO:0055085">
    <property type="term" value="P:transmembrane transport"/>
    <property type="evidence" value="ECO:0007669"/>
    <property type="project" value="InterPro"/>
</dbReference>
<proteinExistence type="inferred from homology"/>
<dbReference type="RefSeq" id="WP_051993491.1">
    <property type="nucleotide sequence ID" value="NZ_AYZF01000004.1"/>
</dbReference>
<name>A0A0R2E0J9_9LACO</name>
<sequence>MLGARQIVSALTTNAEHKKNKKKRELTLKYWKPWSQFWNISGIVIILLALVENISVPSQEDVNNKPYQIFLIVYFLYLSFTTVWGWIFRQGHLRAYSGHFSQLNVSLGILLIVQDLLTEKFSILAQPFFVSFAQIIEQITTDHKLLWDSTVSSTVLWLVSFIVGALIGVVFGLLMGRYRQFNYWAFPYLKVIGIIPAAAWMPLTLVIFPTSYMSEIFLIAFAVWFPVAFMTIGGVQGISSEYFESAKTLGFSEWRIMWKIVIPGSLPSMFIGIFTALGLSFTMLVISEMMGAKVGLGWYINWARGVGNYTQVYAAIVIMAVLFSLIFVISNKFQTYFLRWREQNNH</sequence>
<dbReference type="OrthoDB" id="9804353at2"/>
<evidence type="ECO:0000256" key="4">
    <source>
        <dbReference type="ARBA" id="ARBA00022692"/>
    </source>
</evidence>
<comment type="caution">
    <text evidence="9">The sequence shown here is derived from an EMBL/GenBank/DDBJ whole genome shotgun (WGS) entry which is preliminary data.</text>
</comment>
<keyword evidence="10" id="KW-1185">Reference proteome</keyword>
<dbReference type="PROSITE" id="PS50928">
    <property type="entry name" value="ABC_TM1"/>
    <property type="match status" value="1"/>
</dbReference>
<feature type="transmembrane region" description="Helical" evidence="7">
    <location>
        <begin position="216"/>
        <end position="239"/>
    </location>
</feature>
<dbReference type="EMBL" id="AYZF01000004">
    <property type="protein sequence ID" value="KRN07381.1"/>
    <property type="molecule type" value="Genomic_DNA"/>
</dbReference>
<dbReference type="Pfam" id="PF00528">
    <property type="entry name" value="BPD_transp_1"/>
    <property type="match status" value="1"/>
</dbReference>
<evidence type="ECO:0000256" key="3">
    <source>
        <dbReference type="ARBA" id="ARBA00022475"/>
    </source>
</evidence>
<dbReference type="InterPro" id="IPR000515">
    <property type="entry name" value="MetI-like"/>
</dbReference>
<reference evidence="9 10" key="1">
    <citation type="journal article" date="2015" name="Genome Announc.">
        <title>Expanding the biotechnology potential of lactobacilli through comparative genomics of 213 strains and associated genera.</title>
        <authorList>
            <person name="Sun Z."/>
            <person name="Harris H.M."/>
            <person name="McCann A."/>
            <person name="Guo C."/>
            <person name="Argimon S."/>
            <person name="Zhang W."/>
            <person name="Yang X."/>
            <person name="Jeffery I.B."/>
            <person name="Cooney J.C."/>
            <person name="Kagawa T.F."/>
            <person name="Liu W."/>
            <person name="Song Y."/>
            <person name="Salvetti E."/>
            <person name="Wrobel A."/>
            <person name="Rasinkangas P."/>
            <person name="Parkhill J."/>
            <person name="Rea M.C."/>
            <person name="O'Sullivan O."/>
            <person name="Ritari J."/>
            <person name="Douillard F.P."/>
            <person name="Paul Ross R."/>
            <person name="Yang R."/>
            <person name="Briner A.E."/>
            <person name="Felis G.E."/>
            <person name="de Vos W.M."/>
            <person name="Barrangou R."/>
            <person name="Klaenhammer T.R."/>
            <person name="Caufield P.W."/>
            <person name="Cui Y."/>
            <person name="Zhang H."/>
            <person name="O'Toole P.W."/>
        </authorList>
    </citation>
    <scope>NUCLEOTIDE SEQUENCE [LARGE SCALE GENOMIC DNA]</scope>
    <source>
        <strain evidence="9 10">DSM 21376</strain>
    </source>
</reference>
<dbReference type="CDD" id="cd06261">
    <property type="entry name" value="TM_PBP2"/>
    <property type="match status" value="1"/>
</dbReference>
<dbReference type="Gene3D" id="1.10.3720.10">
    <property type="entry name" value="MetI-like"/>
    <property type="match status" value="1"/>
</dbReference>
<evidence type="ECO:0000256" key="1">
    <source>
        <dbReference type="ARBA" id="ARBA00004651"/>
    </source>
</evidence>
<feature type="transmembrane region" description="Helical" evidence="7">
    <location>
        <begin position="155"/>
        <end position="176"/>
    </location>
</feature>
<comment type="similarity">
    <text evidence="7">Belongs to the binding-protein-dependent transport system permease family.</text>
</comment>
<keyword evidence="2 7" id="KW-0813">Transport</keyword>
<gene>
    <name evidence="9" type="ORF">FD15_GL002328</name>
</gene>
<keyword evidence="6 7" id="KW-0472">Membrane</keyword>
<keyword evidence="3" id="KW-1003">Cell membrane</keyword>
<dbReference type="InterPro" id="IPR035906">
    <property type="entry name" value="MetI-like_sf"/>
</dbReference>
<feature type="transmembrane region" description="Helical" evidence="7">
    <location>
        <begin position="37"/>
        <end position="55"/>
    </location>
</feature>
<dbReference type="PANTHER" id="PTHR30151">
    <property type="entry name" value="ALKANE SULFONATE ABC TRANSPORTER-RELATED, MEMBRANE SUBUNIT"/>
    <property type="match status" value="1"/>
</dbReference>
<feature type="transmembrane region" description="Helical" evidence="7">
    <location>
        <begin position="67"/>
        <end position="88"/>
    </location>
</feature>
<dbReference type="STRING" id="1423806.FD15_GL002328"/>
<evidence type="ECO:0000313" key="9">
    <source>
        <dbReference type="EMBL" id="KRN07381.1"/>
    </source>
</evidence>
<dbReference type="Proteomes" id="UP000050961">
    <property type="component" value="Unassembled WGS sequence"/>
</dbReference>
<dbReference type="eggNOG" id="COG0600">
    <property type="taxonomic scope" value="Bacteria"/>
</dbReference>
<feature type="transmembrane region" description="Helical" evidence="7">
    <location>
        <begin position="260"/>
        <end position="286"/>
    </location>
</feature>
<protein>
    <submittedName>
        <fullName evidence="9">Binding-protein-dependent transport systems inner membrane component</fullName>
    </submittedName>
</protein>
<keyword evidence="4 7" id="KW-0812">Transmembrane</keyword>
<evidence type="ECO:0000256" key="7">
    <source>
        <dbReference type="RuleBase" id="RU363032"/>
    </source>
</evidence>
<dbReference type="GO" id="GO:0005886">
    <property type="term" value="C:plasma membrane"/>
    <property type="evidence" value="ECO:0007669"/>
    <property type="project" value="UniProtKB-SubCell"/>
</dbReference>
<comment type="subcellular location">
    <subcellularLocation>
        <location evidence="1 7">Cell membrane</location>
        <topology evidence="1 7">Multi-pass membrane protein</topology>
    </subcellularLocation>
</comment>
<evidence type="ECO:0000259" key="8">
    <source>
        <dbReference type="PROSITE" id="PS50928"/>
    </source>
</evidence>
<feature type="transmembrane region" description="Helical" evidence="7">
    <location>
        <begin position="188"/>
        <end position="210"/>
    </location>
</feature>
<dbReference type="PATRIC" id="fig|1423806.3.peg.2384"/>
<dbReference type="AlphaFoldDB" id="A0A0R2E0J9"/>
<feature type="domain" description="ABC transmembrane type-1" evidence="8">
    <location>
        <begin position="150"/>
        <end position="330"/>
    </location>
</feature>
<evidence type="ECO:0000256" key="2">
    <source>
        <dbReference type="ARBA" id="ARBA00022448"/>
    </source>
</evidence>
<organism evidence="9 10">
    <name type="scientific">Liquorilactobacillus sucicola DSM 21376 = JCM 15457</name>
    <dbReference type="NCBI Taxonomy" id="1423806"/>
    <lineage>
        <taxon>Bacteria</taxon>
        <taxon>Bacillati</taxon>
        <taxon>Bacillota</taxon>
        <taxon>Bacilli</taxon>
        <taxon>Lactobacillales</taxon>
        <taxon>Lactobacillaceae</taxon>
        <taxon>Liquorilactobacillus</taxon>
    </lineage>
</organism>
<accession>A0A0R2E0J9</accession>
<evidence type="ECO:0000256" key="5">
    <source>
        <dbReference type="ARBA" id="ARBA00022989"/>
    </source>
</evidence>
<feature type="transmembrane region" description="Helical" evidence="7">
    <location>
        <begin position="306"/>
        <end position="329"/>
    </location>
</feature>
<evidence type="ECO:0000256" key="6">
    <source>
        <dbReference type="ARBA" id="ARBA00023136"/>
    </source>
</evidence>
<feature type="transmembrane region" description="Helical" evidence="7">
    <location>
        <begin position="100"/>
        <end position="117"/>
    </location>
</feature>